<keyword evidence="2" id="KW-1185">Reference proteome</keyword>
<dbReference type="AlphaFoldDB" id="A0A421B278"/>
<accession>A0A421B278</accession>
<organism evidence="1 2">
    <name type="scientific">Actinokineospora cianjurensis</name>
    <dbReference type="NCBI Taxonomy" id="585224"/>
    <lineage>
        <taxon>Bacteria</taxon>
        <taxon>Bacillati</taxon>
        <taxon>Actinomycetota</taxon>
        <taxon>Actinomycetes</taxon>
        <taxon>Pseudonocardiales</taxon>
        <taxon>Pseudonocardiaceae</taxon>
        <taxon>Actinokineospora</taxon>
    </lineage>
</organism>
<evidence type="ECO:0000313" key="2">
    <source>
        <dbReference type="Proteomes" id="UP000282454"/>
    </source>
</evidence>
<dbReference type="OrthoDB" id="9902256at2"/>
<proteinExistence type="predicted"/>
<gene>
    <name evidence="1" type="ORF">CLV68_4557</name>
</gene>
<name>A0A421B278_9PSEU</name>
<sequence length="196" mass="21553">MITRLTARMPFARGDVWTVWAGRPALAAKAQLRIEEDTVIATPNPARLGGPSIYLRPTTDSLDRDVDRDLAELLLAVPNVRSEDWAIDATGSVAVPVAEPTTANDDEVTWQVTDELAVHHTDRFEGYLSLPMVNGVGGPARQADVDLTLPECTQLVIALASLQYWRFELNTTLAAAATTKRRGLRRARALRGLIRR</sequence>
<reference evidence="1 2" key="1">
    <citation type="submission" date="2018-10" db="EMBL/GenBank/DDBJ databases">
        <title>Genomic Encyclopedia of Archaeal and Bacterial Type Strains, Phase II (KMG-II): from individual species to whole genera.</title>
        <authorList>
            <person name="Goeker M."/>
        </authorList>
    </citation>
    <scope>NUCLEOTIDE SEQUENCE [LARGE SCALE GENOMIC DNA]</scope>
    <source>
        <strain evidence="1 2">DSM 45657</strain>
    </source>
</reference>
<dbReference type="Proteomes" id="UP000282454">
    <property type="component" value="Unassembled WGS sequence"/>
</dbReference>
<dbReference type="RefSeq" id="WP_121392867.1">
    <property type="nucleotide sequence ID" value="NZ_RCDD01000003.1"/>
</dbReference>
<dbReference type="EMBL" id="RCDD01000003">
    <property type="protein sequence ID" value="RLK58452.1"/>
    <property type="molecule type" value="Genomic_DNA"/>
</dbReference>
<protein>
    <submittedName>
        <fullName evidence="1">Uncharacterized protein</fullName>
    </submittedName>
</protein>
<evidence type="ECO:0000313" key="1">
    <source>
        <dbReference type="EMBL" id="RLK58452.1"/>
    </source>
</evidence>
<comment type="caution">
    <text evidence="1">The sequence shown here is derived from an EMBL/GenBank/DDBJ whole genome shotgun (WGS) entry which is preliminary data.</text>
</comment>